<comment type="caution">
    <text evidence="1">The sequence shown here is derived from an EMBL/GenBank/DDBJ whole genome shotgun (WGS) entry which is preliminary data.</text>
</comment>
<organism evidence="1 2">
    <name type="scientific">Rhinolophus ferrumequinum</name>
    <name type="common">Greater horseshoe bat</name>
    <dbReference type="NCBI Taxonomy" id="59479"/>
    <lineage>
        <taxon>Eukaryota</taxon>
        <taxon>Metazoa</taxon>
        <taxon>Chordata</taxon>
        <taxon>Craniata</taxon>
        <taxon>Vertebrata</taxon>
        <taxon>Euteleostomi</taxon>
        <taxon>Mammalia</taxon>
        <taxon>Eutheria</taxon>
        <taxon>Laurasiatheria</taxon>
        <taxon>Chiroptera</taxon>
        <taxon>Yinpterochiroptera</taxon>
        <taxon>Rhinolophoidea</taxon>
        <taxon>Rhinolophidae</taxon>
        <taxon>Rhinolophinae</taxon>
        <taxon>Rhinolophus</taxon>
    </lineage>
</organism>
<dbReference type="EMBL" id="JACAGC010000017">
    <property type="protein sequence ID" value="KAF6306506.1"/>
    <property type="molecule type" value="Genomic_DNA"/>
</dbReference>
<protein>
    <submittedName>
        <fullName evidence="1">Uncharacterized protein</fullName>
    </submittedName>
</protein>
<accession>A0A7J7U100</accession>
<dbReference type="AlphaFoldDB" id="A0A7J7U100"/>
<reference evidence="1 2" key="1">
    <citation type="journal article" date="2020" name="Nature">
        <title>Six reference-quality genomes reveal evolution of bat adaptations.</title>
        <authorList>
            <person name="Jebb D."/>
            <person name="Huang Z."/>
            <person name="Pippel M."/>
            <person name="Hughes G.M."/>
            <person name="Lavrichenko K."/>
            <person name="Devanna P."/>
            <person name="Winkler S."/>
            <person name="Jermiin L.S."/>
            <person name="Skirmuntt E.C."/>
            <person name="Katzourakis A."/>
            <person name="Burkitt-Gray L."/>
            <person name="Ray D.A."/>
            <person name="Sullivan K.A.M."/>
            <person name="Roscito J.G."/>
            <person name="Kirilenko B.M."/>
            <person name="Davalos L.M."/>
            <person name="Corthals A.P."/>
            <person name="Power M.L."/>
            <person name="Jones G."/>
            <person name="Ransome R.D."/>
            <person name="Dechmann D.K.N."/>
            <person name="Locatelli A.G."/>
            <person name="Puechmaille S.J."/>
            <person name="Fedrigo O."/>
            <person name="Jarvis E.D."/>
            <person name="Hiller M."/>
            <person name="Vernes S.C."/>
            <person name="Myers E.W."/>
            <person name="Teeling E.C."/>
        </authorList>
    </citation>
    <scope>NUCLEOTIDE SEQUENCE [LARGE SCALE GENOMIC DNA]</scope>
    <source>
        <strain evidence="1">MRhiFer1</strain>
        <tissue evidence="1">Lung</tissue>
    </source>
</reference>
<evidence type="ECO:0000313" key="1">
    <source>
        <dbReference type="EMBL" id="KAF6306506.1"/>
    </source>
</evidence>
<evidence type="ECO:0000313" key="2">
    <source>
        <dbReference type="Proteomes" id="UP000585614"/>
    </source>
</evidence>
<dbReference type="Proteomes" id="UP000585614">
    <property type="component" value="Unassembled WGS sequence"/>
</dbReference>
<sequence>MAEKNKVRKKGGEEVRVRLGGGCNFKELRPERGEGGPRWFSGGRVFQREPACAKALRQDQAWHVGGIGRRPMCLEQSEQGGDREEVRAGRGQGRLCRVSWAWRKIWTFTLRQVGAQEGCGQRRGGT</sequence>
<gene>
    <name evidence="1" type="ORF">mRhiFer1_008611</name>
</gene>
<proteinExistence type="predicted"/>
<name>A0A7J7U100_RHIFE</name>